<feature type="region of interest" description="Disordered" evidence="1">
    <location>
        <begin position="87"/>
        <end position="112"/>
    </location>
</feature>
<dbReference type="Proteomes" id="UP000479710">
    <property type="component" value="Unassembled WGS sequence"/>
</dbReference>
<feature type="compositionally biased region" description="Basic and acidic residues" evidence="1">
    <location>
        <begin position="94"/>
        <end position="112"/>
    </location>
</feature>
<dbReference type="EMBL" id="SPHZ02000010">
    <property type="protein sequence ID" value="KAF0897304.1"/>
    <property type="molecule type" value="Genomic_DNA"/>
</dbReference>
<name>A0A6G1CBX1_9ORYZ</name>
<sequence length="128" mass="14863">MLQRSGRGIDRCILSTVTTQLMLEQMTGGPERFFPWYRYLSWSENQAGSKAQLYHQCVPVMPNCQYQLIFTSYALRISIRYTGVGATQYVSPRPPEDGVDREADTRGHSQRLRTKDKLIVDQCREKQR</sequence>
<evidence type="ECO:0000313" key="2">
    <source>
        <dbReference type="EMBL" id="KAF0897304.1"/>
    </source>
</evidence>
<gene>
    <name evidence="2" type="ORF">E2562_035588</name>
</gene>
<evidence type="ECO:0000256" key="1">
    <source>
        <dbReference type="SAM" id="MobiDB-lite"/>
    </source>
</evidence>
<proteinExistence type="predicted"/>
<dbReference type="AlphaFoldDB" id="A0A6G1CBX1"/>
<accession>A0A6G1CBX1</accession>
<reference evidence="2 3" key="1">
    <citation type="submission" date="2019-11" db="EMBL/GenBank/DDBJ databases">
        <title>Whole genome sequence of Oryza granulata.</title>
        <authorList>
            <person name="Li W."/>
        </authorList>
    </citation>
    <scope>NUCLEOTIDE SEQUENCE [LARGE SCALE GENOMIC DNA]</scope>
    <source>
        <strain evidence="3">cv. Menghai</strain>
        <tissue evidence="2">Leaf</tissue>
    </source>
</reference>
<keyword evidence="3" id="KW-1185">Reference proteome</keyword>
<organism evidence="2 3">
    <name type="scientific">Oryza meyeriana var. granulata</name>
    <dbReference type="NCBI Taxonomy" id="110450"/>
    <lineage>
        <taxon>Eukaryota</taxon>
        <taxon>Viridiplantae</taxon>
        <taxon>Streptophyta</taxon>
        <taxon>Embryophyta</taxon>
        <taxon>Tracheophyta</taxon>
        <taxon>Spermatophyta</taxon>
        <taxon>Magnoliopsida</taxon>
        <taxon>Liliopsida</taxon>
        <taxon>Poales</taxon>
        <taxon>Poaceae</taxon>
        <taxon>BOP clade</taxon>
        <taxon>Oryzoideae</taxon>
        <taxon>Oryzeae</taxon>
        <taxon>Oryzinae</taxon>
        <taxon>Oryza</taxon>
        <taxon>Oryza meyeriana</taxon>
    </lineage>
</organism>
<evidence type="ECO:0000313" key="3">
    <source>
        <dbReference type="Proteomes" id="UP000479710"/>
    </source>
</evidence>
<protein>
    <submittedName>
        <fullName evidence="2">Uncharacterized protein</fullName>
    </submittedName>
</protein>
<comment type="caution">
    <text evidence="2">The sequence shown here is derived from an EMBL/GenBank/DDBJ whole genome shotgun (WGS) entry which is preliminary data.</text>
</comment>